<keyword evidence="3" id="KW-0862">Zinc</keyword>
<dbReference type="EMBL" id="KZ613939">
    <property type="protein sequence ID" value="PMD46459.1"/>
    <property type="molecule type" value="Genomic_DNA"/>
</dbReference>
<evidence type="ECO:0000256" key="1">
    <source>
        <dbReference type="ARBA" id="ARBA00005495"/>
    </source>
</evidence>
<dbReference type="PANTHER" id="PTHR33337">
    <property type="entry name" value="GFA DOMAIN-CONTAINING PROTEIN"/>
    <property type="match status" value="1"/>
</dbReference>
<gene>
    <name evidence="6" type="ORF">L207DRAFT_417823</name>
</gene>
<evidence type="ECO:0000259" key="5">
    <source>
        <dbReference type="PROSITE" id="PS51891"/>
    </source>
</evidence>
<sequence length="142" mass="15742">MVRGSCLCGAIKYTLEGTPSTTVLCHCISCKKQSGSSFKANSIYNISQFNITSSSTTLKVYKDASPDAGDVVVERYFCVECGSNLYIKNPKFPGAVIVATGTMEFEDVGTGWRPEREYYCKRRGEWLEERGTGVTRRFQGMS</sequence>
<dbReference type="PANTHER" id="PTHR33337:SF40">
    <property type="entry name" value="CENP-V_GFA DOMAIN-CONTAINING PROTEIN-RELATED"/>
    <property type="match status" value="1"/>
</dbReference>
<evidence type="ECO:0000313" key="7">
    <source>
        <dbReference type="Proteomes" id="UP000235786"/>
    </source>
</evidence>
<evidence type="ECO:0000256" key="4">
    <source>
        <dbReference type="ARBA" id="ARBA00023239"/>
    </source>
</evidence>
<dbReference type="SUPFAM" id="SSF51316">
    <property type="entry name" value="Mss4-like"/>
    <property type="match status" value="1"/>
</dbReference>
<dbReference type="PROSITE" id="PS51891">
    <property type="entry name" value="CENP_V_GFA"/>
    <property type="match status" value="1"/>
</dbReference>
<comment type="similarity">
    <text evidence="1">Belongs to the Gfa family.</text>
</comment>
<keyword evidence="2" id="KW-0479">Metal-binding</keyword>
<protein>
    <submittedName>
        <fullName evidence="6">DUF636 domain protein</fullName>
    </submittedName>
</protein>
<evidence type="ECO:0000256" key="2">
    <source>
        <dbReference type="ARBA" id="ARBA00022723"/>
    </source>
</evidence>
<dbReference type="STRING" id="1149755.A0A2J6S6R7"/>
<dbReference type="Proteomes" id="UP000235786">
    <property type="component" value="Unassembled WGS sequence"/>
</dbReference>
<accession>A0A2J6S6R7</accession>
<dbReference type="InterPro" id="IPR006913">
    <property type="entry name" value="CENP-V/GFA"/>
</dbReference>
<organism evidence="6 7">
    <name type="scientific">Hyaloscypha variabilis (strain UAMH 11265 / GT02V1 / F)</name>
    <name type="common">Meliniomyces variabilis</name>
    <dbReference type="NCBI Taxonomy" id="1149755"/>
    <lineage>
        <taxon>Eukaryota</taxon>
        <taxon>Fungi</taxon>
        <taxon>Dikarya</taxon>
        <taxon>Ascomycota</taxon>
        <taxon>Pezizomycotina</taxon>
        <taxon>Leotiomycetes</taxon>
        <taxon>Helotiales</taxon>
        <taxon>Hyaloscyphaceae</taxon>
        <taxon>Hyaloscypha</taxon>
        <taxon>Hyaloscypha variabilis</taxon>
    </lineage>
</organism>
<proteinExistence type="inferred from homology"/>
<dbReference type="GO" id="GO:0016846">
    <property type="term" value="F:carbon-sulfur lyase activity"/>
    <property type="evidence" value="ECO:0007669"/>
    <property type="project" value="InterPro"/>
</dbReference>
<evidence type="ECO:0000313" key="6">
    <source>
        <dbReference type="EMBL" id="PMD46459.1"/>
    </source>
</evidence>
<evidence type="ECO:0000256" key="3">
    <source>
        <dbReference type="ARBA" id="ARBA00022833"/>
    </source>
</evidence>
<name>A0A2J6S6R7_HYAVF</name>
<feature type="domain" description="CENP-V/GFA" evidence="5">
    <location>
        <begin position="2"/>
        <end position="113"/>
    </location>
</feature>
<keyword evidence="7" id="KW-1185">Reference proteome</keyword>
<dbReference type="InterPro" id="IPR011057">
    <property type="entry name" value="Mss4-like_sf"/>
</dbReference>
<dbReference type="Pfam" id="PF04828">
    <property type="entry name" value="GFA"/>
    <property type="match status" value="1"/>
</dbReference>
<dbReference type="OrthoDB" id="406544at2759"/>
<dbReference type="GO" id="GO:0046872">
    <property type="term" value="F:metal ion binding"/>
    <property type="evidence" value="ECO:0007669"/>
    <property type="project" value="UniProtKB-KW"/>
</dbReference>
<reference evidence="6 7" key="1">
    <citation type="submission" date="2016-04" db="EMBL/GenBank/DDBJ databases">
        <title>A degradative enzymes factory behind the ericoid mycorrhizal symbiosis.</title>
        <authorList>
            <consortium name="DOE Joint Genome Institute"/>
            <person name="Martino E."/>
            <person name="Morin E."/>
            <person name="Grelet G."/>
            <person name="Kuo A."/>
            <person name="Kohler A."/>
            <person name="Daghino S."/>
            <person name="Barry K."/>
            <person name="Choi C."/>
            <person name="Cichocki N."/>
            <person name="Clum A."/>
            <person name="Copeland A."/>
            <person name="Hainaut M."/>
            <person name="Haridas S."/>
            <person name="Labutti K."/>
            <person name="Lindquist E."/>
            <person name="Lipzen A."/>
            <person name="Khouja H.-R."/>
            <person name="Murat C."/>
            <person name="Ohm R."/>
            <person name="Olson A."/>
            <person name="Spatafora J."/>
            <person name="Veneault-Fourrey C."/>
            <person name="Henrissat B."/>
            <person name="Grigoriev I."/>
            <person name="Martin F."/>
            <person name="Perotto S."/>
        </authorList>
    </citation>
    <scope>NUCLEOTIDE SEQUENCE [LARGE SCALE GENOMIC DNA]</scope>
    <source>
        <strain evidence="6 7">F</strain>
    </source>
</reference>
<keyword evidence="4" id="KW-0456">Lyase</keyword>
<dbReference type="Gene3D" id="3.90.1590.10">
    <property type="entry name" value="glutathione-dependent formaldehyde- activating enzyme (gfa)"/>
    <property type="match status" value="1"/>
</dbReference>
<dbReference type="AlphaFoldDB" id="A0A2J6S6R7"/>